<dbReference type="Proteomes" id="UP000027142">
    <property type="component" value="Chromosome"/>
</dbReference>
<feature type="transmembrane region" description="Helical" evidence="6">
    <location>
        <begin position="12"/>
        <end position="31"/>
    </location>
</feature>
<feature type="transmembrane region" description="Helical" evidence="6">
    <location>
        <begin position="299"/>
        <end position="322"/>
    </location>
</feature>
<dbReference type="GO" id="GO:0005886">
    <property type="term" value="C:plasma membrane"/>
    <property type="evidence" value="ECO:0007669"/>
    <property type="project" value="UniProtKB-SubCell"/>
</dbReference>
<feature type="transmembrane region" description="Helical" evidence="6">
    <location>
        <begin position="515"/>
        <end position="532"/>
    </location>
</feature>
<evidence type="ECO:0000256" key="5">
    <source>
        <dbReference type="ARBA" id="ARBA00023136"/>
    </source>
</evidence>
<evidence type="ECO:0000313" key="8">
    <source>
        <dbReference type="EMBL" id="AIC96485.1"/>
    </source>
</evidence>
<dbReference type="eggNOG" id="COG1033">
    <property type="taxonomic scope" value="Bacteria"/>
</dbReference>
<dbReference type="EMBL" id="CP003923">
    <property type="protein sequence ID" value="AIC96485.1"/>
    <property type="molecule type" value="Genomic_DNA"/>
</dbReference>
<dbReference type="Pfam" id="PF03176">
    <property type="entry name" value="MMPL"/>
    <property type="match status" value="2"/>
</dbReference>
<sequence>MLVERIIKHKKSVVMVFAALTLLAVIGQFFVSTNYNMVDYLPDDAPSTNALEVMENEFTASIPNTNVLVKDVSIQEALSYKHELENMNGVEEVLWLDDLVDLQIPLEMVDNAMLESYYKDGNALFSLTITTGEEVEATDAIYELIGEDNAIAGEAVNNATSQNMAVSETIYAAALLVPVIIIILVLSTNSWAEPLFFLTAIGVSVLINLGSNIFLGEVSFVTQSVAPILQLAVSLDYAIFLLHSFNDELAKGKKPEQAMAAAMRNSFPVIFVSAVTTFFGFMALMFMNFEIGADLGLNLVKGIVFSFISVVVFLPALTLFLYKWIEKTRHKSLVPSFKGVGAKLLKLRYPALILVFLLIVPSFIAQGSTSFIYGLGDLPDTTRAGADAALIEETFGESTPLVVLVPNDDIAKEAELVSQLEELVYVDSVMSYTNVVGTGIPAEFLDESIISEFQSEQFSRIMVFTDAGVEGDIPFGLVEDVRTLSETYYGDTAYTLGESVTLYDMKETVTVDNQVVNTITVVTIALVLMITFRSISIPIILLVTIQSAVWINLAIPYMTNDSLVFVGYLVVSTVQLAATIDYGILLMETYKHHRQKMPAYPAMKKALDEKLFSIIISAAILSSVGLILWITSTNPTVSSIGLLLGRGAILAFILVVVLLPALLLVGDKLVKKTTYRSNFYEQEEETER</sequence>
<keyword evidence="3 6" id="KW-0812">Transmembrane</keyword>
<dbReference type="PANTHER" id="PTHR33406">
    <property type="entry name" value="MEMBRANE PROTEIN MJ1562-RELATED"/>
    <property type="match status" value="1"/>
</dbReference>
<dbReference type="STRING" id="1246626.BleG1_3938"/>
<dbReference type="KEGG" id="ble:BleG1_3938"/>
<reference evidence="8 9" key="1">
    <citation type="journal article" date="2014" name="Gene">
        <title>A comparative genomic analysis of the alkalitolerant soil bacterium Bacillus lehensis G1.</title>
        <authorList>
            <person name="Noor Y.M."/>
            <person name="Samsulrizal N.H."/>
            <person name="Jema'on N.A."/>
            <person name="Low K.O."/>
            <person name="Ramli A.N."/>
            <person name="Alias N.I."/>
            <person name="Damis S.I."/>
            <person name="Fuzi S.F."/>
            <person name="Isa M.N."/>
            <person name="Murad A.M."/>
            <person name="Raih M.F."/>
            <person name="Bakar F.D."/>
            <person name="Najimudin N."/>
            <person name="Mahadi N.M."/>
            <person name="Illias R.M."/>
        </authorList>
    </citation>
    <scope>NUCLEOTIDE SEQUENCE [LARGE SCALE GENOMIC DNA]</scope>
    <source>
        <strain evidence="8 9">G1</strain>
    </source>
</reference>
<evidence type="ECO:0000313" key="9">
    <source>
        <dbReference type="Proteomes" id="UP000027142"/>
    </source>
</evidence>
<proteinExistence type="predicted"/>
<dbReference type="PATRIC" id="fig|1246626.3.peg.3936"/>
<feature type="transmembrane region" description="Helical" evidence="6">
    <location>
        <begin position="565"/>
        <end position="590"/>
    </location>
</feature>
<feature type="domain" description="SSD" evidence="7">
    <location>
        <begin position="197"/>
        <end position="320"/>
    </location>
</feature>
<dbReference type="PANTHER" id="PTHR33406:SF13">
    <property type="entry name" value="MEMBRANE PROTEIN YDFJ"/>
    <property type="match status" value="1"/>
</dbReference>
<dbReference type="PROSITE" id="PS50156">
    <property type="entry name" value="SSD"/>
    <property type="match status" value="1"/>
</dbReference>
<comment type="subcellular location">
    <subcellularLocation>
        <location evidence="1">Cell membrane</location>
        <topology evidence="1">Multi-pass membrane protein</topology>
    </subcellularLocation>
</comment>
<evidence type="ECO:0000256" key="1">
    <source>
        <dbReference type="ARBA" id="ARBA00004651"/>
    </source>
</evidence>
<feature type="transmembrane region" description="Helical" evidence="6">
    <location>
        <begin position="227"/>
        <end position="245"/>
    </location>
</feature>
<feature type="transmembrane region" description="Helical" evidence="6">
    <location>
        <begin position="611"/>
        <end position="631"/>
    </location>
</feature>
<keyword evidence="2" id="KW-1003">Cell membrane</keyword>
<keyword evidence="4 6" id="KW-1133">Transmembrane helix</keyword>
<keyword evidence="9" id="KW-1185">Reference proteome</keyword>
<dbReference type="SUPFAM" id="SSF82866">
    <property type="entry name" value="Multidrug efflux transporter AcrB transmembrane domain"/>
    <property type="match status" value="2"/>
</dbReference>
<feature type="transmembrane region" description="Helical" evidence="6">
    <location>
        <begin position="266"/>
        <end position="287"/>
    </location>
</feature>
<evidence type="ECO:0000256" key="2">
    <source>
        <dbReference type="ARBA" id="ARBA00022475"/>
    </source>
</evidence>
<feature type="transmembrane region" description="Helical" evidence="6">
    <location>
        <begin position="170"/>
        <end position="188"/>
    </location>
</feature>
<feature type="transmembrane region" description="Helical" evidence="6">
    <location>
        <begin position="351"/>
        <end position="373"/>
    </location>
</feature>
<dbReference type="AlphaFoldDB" id="A0A060M389"/>
<evidence type="ECO:0000259" key="7">
    <source>
        <dbReference type="PROSITE" id="PS50156"/>
    </source>
</evidence>
<dbReference type="InterPro" id="IPR050545">
    <property type="entry name" value="Mycobact_MmpL"/>
</dbReference>
<evidence type="ECO:0000256" key="6">
    <source>
        <dbReference type="SAM" id="Phobius"/>
    </source>
</evidence>
<accession>A0A060M389</accession>
<organism evidence="8 9">
    <name type="scientific">Shouchella lehensis G1</name>
    <dbReference type="NCBI Taxonomy" id="1246626"/>
    <lineage>
        <taxon>Bacteria</taxon>
        <taxon>Bacillati</taxon>
        <taxon>Bacillota</taxon>
        <taxon>Bacilli</taxon>
        <taxon>Bacillales</taxon>
        <taxon>Bacillaceae</taxon>
        <taxon>Shouchella</taxon>
    </lineage>
</organism>
<dbReference type="InterPro" id="IPR004869">
    <property type="entry name" value="MMPL_dom"/>
</dbReference>
<gene>
    <name evidence="8" type="ORF">BleG1_3938</name>
</gene>
<evidence type="ECO:0000256" key="3">
    <source>
        <dbReference type="ARBA" id="ARBA00022692"/>
    </source>
</evidence>
<keyword evidence="5 6" id="KW-0472">Membrane</keyword>
<feature type="transmembrane region" description="Helical" evidence="6">
    <location>
        <begin position="539"/>
        <end position="559"/>
    </location>
</feature>
<evidence type="ECO:0000256" key="4">
    <source>
        <dbReference type="ARBA" id="ARBA00022989"/>
    </source>
</evidence>
<name>A0A060M389_9BACI</name>
<protein>
    <submittedName>
        <fullName evidence="8">Membrane transport protein</fullName>
    </submittedName>
</protein>
<feature type="transmembrane region" description="Helical" evidence="6">
    <location>
        <begin position="195"/>
        <end position="215"/>
    </location>
</feature>
<dbReference type="HOGENOM" id="CLU_007352_0_0_9"/>
<dbReference type="InterPro" id="IPR000731">
    <property type="entry name" value="SSD"/>
</dbReference>
<dbReference type="Gene3D" id="1.20.1640.10">
    <property type="entry name" value="Multidrug efflux transporter AcrB transmembrane domain"/>
    <property type="match status" value="2"/>
</dbReference>
<feature type="transmembrane region" description="Helical" evidence="6">
    <location>
        <begin position="643"/>
        <end position="666"/>
    </location>
</feature>